<organism evidence="3 4">
    <name type="scientific">Candidatus Cerribacteria bacterium 'Amazon FNV 2010 28 9'</name>
    <dbReference type="NCBI Taxonomy" id="2081795"/>
    <lineage>
        <taxon>Bacteria</taxon>
        <taxon>Candidatus Cerribacteria</taxon>
    </lineage>
</organism>
<dbReference type="InterPro" id="IPR011109">
    <property type="entry name" value="DNA_bind_recombinase_dom"/>
</dbReference>
<sequence>MKIAFIYRRVSTEEQADEGKSIETQELVCRKWAKDNDYFIAPENVFTDEGKSATTLNRPALKDMLAKCQDDNIKVDAVIVQDTDRLARNTFDHLTIKAILEKRNIRLISVSQPMIDNSPEGNLVDTIIASVNAFQSQITGRKTSKVLEQKAKMGWYPGGTPPLGYKNVDNLTPTGTLDKRIIGIEEETMPYIKKSFEMYATGNYTVQQIADYLNENKIKPVYGREIHESYVARMYRNEFYIGKFLWNNEVYEGKHPLFITKSLFMKVGTVLDTHNQFATRKRRHDFLLRGFLFCQICGSQMWAEQHTKKTNGNVYNQYFCPQCRKGSYVDRDKLEAAVEKTFRRIQISDAYVQHVLTTAKRILEEDRTNQDTETKRLTTEKVKVERGMKEAEDARFITHTLTEEAFNRIYSRYEKELKNIEDVAANLKKDHSKSIAVLQKVLRLAENIGQAYADADFLLKKNYLGIFFKRFIIKEGKLVKFDLTDELKPLIKNGSVRVRTTGLPD</sequence>
<dbReference type="Gene3D" id="3.40.50.1390">
    <property type="entry name" value="Resolvase, N-terminal catalytic domain"/>
    <property type="match status" value="1"/>
</dbReference>
<protein>
    <recommendedName>
        <fullName evidence="5">Recombinase family protein</fullName>
    </recommendedName>
</protein>
<dbReference type="SMART" id="SM00857">
    <property type="entry name" value="Resolvase"/>
    <property type="match status" value="1"/>
</dbReference>
<dbReference type="GO" id="GO:0003677">
    <property type="term" value="F:DNA binding"/>
    <property type="evidence" value="ECO:0007669"/>
    <property type="project" value="InterPro"/>
</dbReference>
<evidence type="ECO:0000259" key="1">
    <source>
        <dbReference type="PROSITE" id="PS51736"/>
    </source>
</evidence>
<dbReference type="SUPFAM" id="SSF53041">
    <property type="entry name" value="Resolvase-like"/>
    <property type="match status" value="1"/>
</dbReference>
<accession>A0A317JQF2</accession>
<dbReference type="Pfam" id="PF07508">
    <property type="entry name" value="Recombinase"/>
    <property type="match status" value="1"/>
</dbReference>
<name>A0A317JQF2_9BACT</name>
<dbReference type="Pfam" id="PF13408">
    <property type="entry name" value="Zn_ribbon_recom"/>
    <property type="match status" value="1"/>
</dbReference>
<gene>
    <name evidence="3" type="ORF">C5B42_00720</name>
</gene>
<dbReference type="InterPro" id="IPR036162">
    <property type="entry name" value="Resolvase-like_N_sf"/>
</dbReference>
<proteinExistence type="predicted"/>
<dbReference type="InterPro" id="IPR038109">
    <property type="entry name" value="DNA_bind_recomb_sf"/>
</dbReference>
<dbReference type="GO" id="GO:0000150">
    <property type="term" value="F:DNA strand exchange activity"/>
    <property type="evidence" value="ECO:0007669"/>
    <property type="project" value="InterPro"/>
</dbReference>
<dbReference type="PANTHER" id="PTHR30461:SF23">
    <property type="entry name" value="DNA RECOMBINASE-RELATED"/>
    <property type="match status" value="1"/>
</dbReference>
<dbReference type="Proteomes" id="UP000246104">
    <property type="component" value="Unassembled WGS sequence"/>
</dbReference>
<feature type="domain" description="Resolvase/invertase-type recombinase catalytic" evidence="1">
    <location>
        <begin position="3"/>
        <end position="154"/>
    </location>
</feature>
<dbReference type="AlphaFoldDB" id="A0A317JQF2"/>
<evidence type="ECO:0008006" key="5">
    <source>
        <dbReference type="Google" id="ProtNLM"/>
    </source>
</evidence>
<dbReference type="InterPro" id="IPR025827">
    <property type="entry name" value="Zn_ribbon_recom_dom"/>
</dbReference>
<feature type="domain" description="Recombinase" evidence="2">
    <location>
        <begin position="162"/>
        <end position="277"/>
    </location>
</feature>
<dbReference type="Pfam" id="PF00239">
    <property type="entry name" value="Resolvase"/>
    <property type="match status" value="1"/>
</dbReference>
<evidence type="ECO:0000313" key="3">
    <source>
        <dbReference type="EMBL" id="PWU24084.1"/>
    </source>
</evidence>
<evidence type="ECO:0000313" key="4">
    <source>
        <dbReference type="Proteomes" id="UP000246104"/>
    </source>
</evidence>
<dbReference type="Gene3D" id="3.90.1750.20">
    <property type="entry name" value="Putative Large Serine Recombinase, Chain B, Domain 2"/>
    <property type="match status" value="1"/>
</dbReference>
<dbReference type="InterPro" id="IPR006119">
    <property type="entry name" value="Resolv_N"/>
</dbReference>
<dbReference type="InterPro" id="IPR050639">
    <property type="entry name" value="SSR_resolvase"/>
</dbReference>
<dbReference type="PANTHER" id="PTHR30461">
    <property type="entry name" value="DNA-INVERTASE FROM LAMBDOID PROPHAGE"/>
    <property type="match status" value="1"/>
</dbReference>
<dbReference type="EMBL" id="PSRQ01000013">
    <property type="protein sequence ID" value="PWU24084.1"/>
    <property type="molecule type" value="Genomic_DNA"/>
</dbReference>
<dbReference type="PROSITE" id="PS51737">
    <property type="entry name" value="RECOMBINASE_DNA_BIND"/>
    <property type="match status" value="1"/>
</dbReference>
<evidence type="ECO:0000259" key="2">
    <source>
        <dbReference type="PROSITE" id="PS51737"/>
    </source>
</evidence>
<dbReference type="CDD" id="cd00338">
    <property type="entry name" value="Ser_Recombinase"/>
    <property type="match status" value="1"/>
</dbReference>
<comment type="caution">
    <text evidence="3">The sequence shown here is derived from an EMBL/GenBank/DDBJ whole genome shotgun (WGS) entry which is preliminary data.</text>
</comment>
<reference evidence="3 4" key="1">
    <citation type="submission" date="2018-02" db="EMBL/GenBank/DDBJ databases">
        <title>Genomic Reconstructions from Amazon Rainforest and Pasture Soil Reveal Novel Insights into the Physiology of Candidate Phyla in Tropical Sites.</title>
        <authorList>
            <person name="Kroeger M.E."/>
            <person name="Delmont T."/>
            <person name="Eren A.M."/>
            <person name="Guo J."/>
            <person name="Meyer K.M."/>
            <person name="Khan K."/>
            <person name="Rodrigues J.L.M."/>
            <person name="Bohannan B.J.M."/>
            <person name="Tringe S."/>
            <person name="Borges C.D."/>
            <person name="Tiedje J."/>
            <person name="Tsai S.M."/>
            <person name="Nusslein K."/>
        </authorList>
    </citation>
    <scope>NUCLEOTIDE SEQUENCE [LARGE SCALE GENOMIC DNA]</scope>
    <source>
        <strain evidence="3">Amazon FNV 2010 28 9</strain>
    </source>
</reference>
<dbReference type="PROSITE" id="PS51736">
    <property type="entry name" value="RECOMBINASES_3"/>
    <property type="match status" value="1"/>
</dbReference>